<dbReference type="Pfam" id="PF00126">
    <property type="entry name" value="HTH_1"/>
    <property type="match status" value="1"/>
</dbReference>
<dbReference type="PROSITE" id="PS50931">
    <property type="entry name" value="HTH_LYSR"/>
    <property type="match status" value="1"/>
</dbReference>
<evidence type="ECO:0000313" key="7">
    <source>
        <dbReference type="EMBL" id="QVI21460.1"/>
    </source>
</evidence>
<evidence type="ECO:0000256" key="2">
    <source>
        <dbReference type="ARBA" id="ARBA00023015"/>
    </source>
</evidence>
<feature type="domain" description="HTH lysR-type" evidence="6">
    <location>
        <begin position="1"/>
        <end position="60"/>
    </location>
</feature>
<evidence type="ECO:0000256" key="3">
    <source>
        <dbReference type="ARBA" id="ARBA00023125"/>
    </source>
</evidence>
<evidence type="ECO:0000256" key="1">
    <source>
        <dbReference type="ARBA" id="ARBA00009437"/>
    </source>
</evidence>
<dbReference type="InterPro" id="IPR000847">
    <property type="entry name" value="LysR_HTH_N"/>
</dbReference>
<dbReference type="Proteomes" id="UP000683310">
    <property type="component" value="Chromosome"/>
</dbReference>
<dbReference type="PRINTS" id="PR00039">
    <property type="entry name" value="HTHLYSR"/>
</dbReference>
<dbReference type="PANTHER" id="PTHR30346:SF0">
    <property type="entry name" value="HCA OPERON TRANSCRIPTIONAL ACTIVATOR HCAR"/>
    <property type="match status" value="1"/>
</dbReference>
<dbReference type="Gene3D" id="3.40.190.10">
    <property type="entry name" value="Periplasmic binding protein-like II"/>
    <property type="match status" value="2"/>
</dbReference>
<dbReference type="SUPFAM" id="SSF46785">
    <property type="entry name" value="Winged helix' DNA-binding domain"/>
    <property type="match status" value="1"/>
</dbReference>
<keyword evidence="4" id="KW-0010">Activator</keyword>
<sequence length="316" mass="34795">MEVHTRQLQYFIAVAEELSFTRAAQRLHVSQQGLSTQIKQLEHAMDVVLFSRTTRNVELTAAGTVFLQDIRGALTGLDAAVERARSVHRGVQDRLVLGVLEGAALTLTEPILSTFRQRYPGITIELRHFTYEDPSAGLTSGSVDVAFARRPFVDDGVQFETLFTEPLMVMLPTNHRLADRTQVFAHDLLDEPLLGASTTDPVWNAFWELAAHRGGTPAPVVSRSNSLLEELHKVATGVGVVLTVACARWIPFPGVRLLPIADVPPNEVAVGWRCAQESALVRSFVEVARSTRDTHPELVALLQKPDFADCTVPPHL</sequence>
<dbReference type="Pfam" id="PF03466">
    <property type="entry name" value="LysR_substrate"/>
    <property type="match status" value="1"/>
</dbReference>
<keyword evidence="2" id="KW-0805">Transcription regulation</keyword>
<protein>
    <submittedName>
        <fullName evidence="7">LysR family transcriptional regulator</fullName>
    </submittedName>
</protein>
<accession>A0ABX8CTE3</accession>
<organism evidence="7 8">
    <name type="scientific">Nocardia tengchongensis</name>
    <dbReference type="NCBI Taxonomy" id="2055889"/>
    <lineage>
        <taxon>Bacteria</taxon>
        <taxon>Bacillati</taxon>
        <taxon>Actinomycetota</taxon>
        <taxon>Actinomycetes</taxon>
        <taxon>Mycobacteriales</taxon>
        <taxon>Nocardiaceae</taxon>
        <taxon>Nocardia</taxon>
    </lineage>
</organism>
<evidence type="ECO:0000256" key="5">
    <source>
        <dbReference type="ARBA" id="ARBA00023163"/>
    </source>
</evidence>
<evidence type="ECO:0000256" key="4">
    <source>
        <dbReference type="ARBA" id="ARBA00023159"/>
    </source>
</evidence>
<dbReference type="InterPro" id="IPR036390">
    <property type="entry name" value="WH_DNA-bd_sf"/>
</dbReference>
<keyword evidence="5" id="KW-0804">Transcription</keyword>
<dbReference type="PANTHER" id="PTHR30346">
    <property type="entry name" value="TRANSCRIPTIONAL DUAL REGULATOR HCAR-RELATED"/>
    <property type="match status" value="1"/>
</dbReference>
<comment type="similarity">
    <text evidence="1">Belongs to the LysR transcriptional regulatory family.</text>
</comment>
<keyword evidence="8" id="KW-1185">Reference proteome</keyword>
<keyword evidence="3" id="KW-0238">DNA-binding</keyword>
<dbReference type="EMBL" id="CP074371">
    <property type="protein sequence ID" value="QVI21460.1"/>
    <property type="molecule type" value="Genomic_DNA"/>
</dbReference>
<dbReference type="RefSeq" id="WP_213557562.1">
    <property type="nucleotide sequence ID" value="NZ_JBHZDI010000014.1"/>
</dbReference>
<dbReference type="Gene3D" id="1.10.10.10">
    <property type="entry name" value="Winged helix-like DNA-binding domain superfamily/Winged helix DNA-binding domain"/>
    <property type="match status" value="1"/>
</dbReference>
<dbReference type="InterPro" id="IPR005119">
    <property type="entry name" value="LysR_subst-bd"/>
</dbReference>
<dbReference type="CDD" id="cd08414">
    <property type="entry name" value="PBP2_LTTR_aromatics_like"/>
    <property type="match status" value="1"/>
</dbReference>
<evidence type="ECO:0000259" key="6">
    <source>
        <dbReference type="PROSITE" id="PS50931"/>
    </source>
</evidence>
<dbReference type="SUPFAM" id="SSF53850">
    <property type="entry name" value="Periplasmic binding protein-like II"/>
    <property type="match status" value="1"/>
</dbReference>
<reference evidence="7 8" key="1">
    <citation type="submission" date="2021-04" db="EMBL/GenBank/DDBJ databases">
        <title>Nocardia tengchongensis.</title>
        <authorList>
            <person name="Zhuang k."/>
            <person name="Ran Y."/>
            <person name="Li W."/>
        </authorList>
    </citation>
    <scope>NUCLEOTIDE SEQUENCE [LARGE SCALE GENOMIC DNA]</scope>
    <source>
        <strain evidence="7 8">CFH S0057</strain>
    </source>
</reference>
<proteinExistence type="inferred from homology"/>
<dbReference type="InterPro" id="IPR036388">
    <property type="entry name" value="WH-like_DNA-bd_sf"/>
</dbReference>
<gene>
    <name evidence="7" type="ORF">KHQ06_36875</name>
</gene>
<name>A0ABX8CTE3_9NOCA</name>
<evidence type="ECO:0000313" key="8">
    <source>
        <dbReference type="Proteomes" id="UP000683310"/>
    </source>
</evidence>